<dbReference type="SMART" id="SM00235">
    <property type="entry name" value="ZnMc"/>
    <property type="match status" value="1"/>
</dbReference>
<dbReference type="InterPro" id="IPR001506">
    <property type="entry name" value="Peptidase_M12A"/>
</dbReference>
<sequence length="187" mass="21156">MSLIQNIILLLLSISLVQSRSIKALFNETSEETDNSIDRDYFSVSAIIERANKNVGKLKGEFAIVHGDIAVYTGLQNADPCTSRGCKWRKGRNGKVKVPFIISSQYSRSERRVIQRGLKSFENSTCIRFKPRTNEEDYIHIISDTGFAFSKNREPTIIPIPDNNVPIGRATEMSPNDILRVNRLYCS</sequence>
<dbReference type="Pfam" id="PF01400">
    <property type="entry name" value="Astacin"/>
    <property type="match status" value="1"/>
</dbReference>
<evidence type="ECO:0000259" key="3">
    <source>
        <dbReference type="PROSITE" id="PS51864"/>
    </source>
</evidence>
<gene>
    <name evidence="4" type="ORF">PHYPO_G00147250</name>
</gene>
<dbReference type="Proteomes" id="UP000327468">
    <property type="component" value="Chromosome 25"/>
</dbReference>
<dbReference type="PANTHER" id="PTHR10127:SF899">
    <property type="entry name" value="ASTACIN-LIKE METALLOENDOPEPTIDASE-RELATED"/>
    <property type="match status" value="1"/>
</dbReference>
<dbReference type="PANTHER" id="PTHR10127">
    <property type="entry name" value="DISCOIDIN, CUB, EGF, LAMININ , AND ZINC METALLOPROTEASE DOMAIN CONTAINING"/>
    <property type="match status" value="1"/>
</dbReference>
<evidence type="ECO:0000313" key="5">
    <source>
        <dbReference type="Proteomes" id="UP000327468"/>
    </source>
</evidence>
<dbReference type="PROSITE" id="PS51864">
    <property type="entry name" value="ASTACIN"/>
    <property type="match status" value="1"/>
</dbReference>
<dbReference type="EMBL" id="VFJC01000026">
    <property type="protein sequence ID" value="KAB5526051.1"/>
    <property type="molecule type" value="Genomic_DNA"/>
</dbReference>
<accession>A0A5N5K3L1</accession>
<evidence type="ECO:0000256" key="1">
    <source>
        <dbReference type="PROSITE-ProRule" id="PRU01211"/>
    </source>
</evidence>
<feature type="chain" id="PRO_5024429997" description="Peptidase M12A domain-containing protein" evidence="2">
    <location>
        <begin position="20"/>
        <end position="187"/>
    </location>
</feature>
<proteinExistence type="predicted"/>
<keyword evidence="2" id="KW-0732">Signal</keyword>
<dbReference type="GO" id="GO:0008270">
    <property type="term" value="F:zinc ion binding"/>
    <property type="evidence" value="ECO:0007669"/>
    <property type="project" value="InterPro"/>
</dbReference>
<evidence type="ECO:0000256" key="2">
    <source>
        <dbReference type="SAM" id="SignalP"/>
    </source>
</evidence>
<feature type="signal peptide" evidence="2">
    <location>
        <begin position="1"/>
        <end position="19"/>
    </location>
</feature>
<keyword evidence="5" id="KW-1185">Reference proteome</keyword>
<evidence type="ECO:0000313" key="4">
    <source>
        <dbReference type="EMBL" id="KAB5526051.1"/>
    </source>
</evidence>
<dbReference type="AlphaFoldDB" id="A0A5N5K3L1"/>
<comment type="caution">
    <text evidence="1">Lacks conserved residue(s) required for the propagation of feature annotation.</text>
</comment>
<dbReference type="SUPFAM" id="SSF55486">
    <property type="entry name" value="Metalloproteases ('zincins'), catalytic domain"/>
    <property type="match status" value="1"/>
</dbReference>
<organism evidence="4 5">
    <name type="scientific">Pangasianodon hypophthalmus</name>
    <name type="common">Striped catfish</name>
    <name type="synonym">Helicophagus hypophthalmus</name>
    <dbReference type="NCBI Taxonomy" id="310915"/>
    <lineage>
        <taxon>Eukaryota</taxon>
        <taxon>Metazoa</taxon>
        <taxon>Chordata</taxon>
        <taxon>Craniata</taxon>
        <taxon>Vertebrata</taxon>
        <taxon>Euteleostomi</taxon>
        <taxon>Actinopterygii</taxon>
        <taxon>Neopterygii</taxon>
        <taxon>Teleostei</taxon>
        <taxon>Ostariophysi</taxon>
        <taxon>Siluriformes</taxon>
        <taxon>Pangasiidae</taxon>
        <taxon>Pangasianodon</taxon>
    </lineage>
</organism>
<feature type="domain" description="Peptidase M12A" evidence="3">
    <location>
        <begin position="77"/>
        <end position="187"/>
    </location>
</feature>
<dbReference type="InterPro" id="IPR006026">
    <property type="entry name" value="Peptidase_Metallo"/>
</dbReference>
<dbReference type="InterPro" id="IPR024079">
    <property type="entry name" value="MetalloPept_cat_dom_sf"/>
</dbReference>
<dbReference type="GO" id="GO:0004222">
    <property type="term" value="F:metalloendopeptidase activity"/>
    <property type="evidence" value="ECO:0007669"/>
    <property type="project" value="InterPro"/>
</dbReference>
<protein>
    <recommendedName>
        <fullName evidence="3">Peptidase M12A domain-containing protein</fullName>
    </recommendedName>
</protein>
<reference evidence="4 5" key="1">
    <citation type="submission" date="2019-06" db="EMBL/GenBank/DDBJ databases">
        <title>A chromosome-scale genome assembly of the striped catfish, Pangasianodon hypophthalmus.</title>
        <authorList>
            <person name="Wen M."/>
            <person name="Zahm M."/>
            <person name="Roques C."/>
            <person name="Cabau C."/>
            <person name="Klopp C."/>
            <person name="Donnadieu C."/>
            <person name="Jouanno E."/>
            <person name="Avarre J.-C."/>
            <person name="Campet M."/>
            <person name="Ha T.T.T."/>
            <person name="Dugue R."/>
            <person name="Lampietro C."/>
            <person name="Louis A."/>
            <person name="Herpin A."/>
            <person name="Echchiki A."/>
            <person name="Berthelot C."/>
            <person name="Parey E."/>
            <person name="Roest-Crollius H."/>
            <person name="Braasch I."/>
            <person name="Postlethwait J."/>
            <person name="Bobe J."/>
            <person name="Montfort J."/>
            <person name="Bouchez O."/>
            <person name="Begum T."/>
            <person name="Schartl M."/>
            <person name="Guiguen Y."/>
        </authorList>
    </citation>
    <scope>NUCLEOTIDE SEQUENCE [LARGE SCALE GENOMIC DNA]</scope>
    <source>
        <strain evidence="4 5">Indonesia</strain>
        <tissue evidence="4">Blood</tissue>
    </source>
</reference>
<dbReference type="GO" id="GO:0006508">
    <property type="term" value="P:proteolysis"/>
    <property type="evidence" value="ECO:0007669"/>
    <property type="project" value="InterPro"/>
</dbReference>
<name>A0A5N5K3L1_PANHP</name>
<dbReference type="Gene3D" id="3.40.390.10">
    <property type="entry name" value="Collagenase (Catalytic Domain)"/>
    <property type="match status" value="2"/>
</dbReference>
<comment type="caution">
    <text evidence="4">The sequence shown here is derived from an EMBL/GenBank/DDBJ whole genome shotgun (WGS) entry which is preliminary data.</text>
</comment>